<accession>A0A4U5NCY1</accession>
<evidence type="ECO:0000256" key="1">
    <source>
        <dbReference type="SAM" id="Phobius"/>
    </source>
</evidence>
<name>A0A4U5NCY1_STECR</name>
<keyword evidence="3" id="KW-1185">Reference proteome</keyword>
<evidence type="ECO:0000313" key="2">
    <source>
        <dbReference type="EMBL" id="TKR80321.1"/>
    </source>
</evidence>
<reference evidence="2 3" key="2">
    <citation type="journal article" date="2019" name="G3 (Bethesda)">
        <title>Hybrid Assembly of the Genome of the Entomopathogenic Nematode Steinernema carpocapsae Identifies the X-Chromosome.</title>
        <authorList>
            <person name="Serra L."/>
            <person name="Macchietto M."/>
            <person name="Macias-Munoz A."/>
            <person name="McGill C.J."/>
            <person name="Rodriguez I.M."/>
            <person name="Rodriguez B."/>
            <person name="Murad R."/>
            <person name="Mortazavi A."/>
        </authorList>
    </citation>
    <scope>NUCLEOTIDE SEQUENCE [LARGE SCALE GENOMIC DNA]</scope>
    <source>
        <strain evidence="2 3">ALL</strain>
    </source>
</reference>
<comment type="caution">
    <text evidence="2">The sequence shown here is derived from an EMBL/GenBank/DDBJ whole genome shotgun (WGS) entry which is preliminary data.</text>
</comment>
<gene>
    <name evidence="2" type="ORF">L596_014410</name>
</gene>
<keyword evidence="1" id="KW-1133">Transmembrane helix</keyword>
<keyword evidence="1" id="KW-0472">Membrane</keyword>
<organism evidence="2 3">
    <name type="scientific">Steinernema carpocapsae</name>
    <name type="common">Entomopathogenic nematode</name>
    <dbReference type="NCBI Taxonomy" id="34508"/>
    <lineage>
        <taxon>Eukaryota</taxon>
        <taxon>Metazoa</taxon>
        <taxon>Ecdysozoa</taxon>
        <taxon>Nematoda</taxon>
        <taxon>Chromadorea</taxon>
        <taxon>Rhabditida</taxon>
        <taxon>Tylenchina</taxon>
        <taxon>Panagrolaimomorpha</taxon>
        <taxon>Strongyloidoidea</taxon>
        <taxon>Steinernematidae</taxon>
        <taxon>Steinernema</taxon>
    </lineage>
</organism>
<reference evidence="2 3" key="1">
    <citation type="journal article" date="2015" name="Genome Biol.">
        <title>Comparative genomics of Steinernema reveals deeply conserved gene regulatory networks.</title>
        <authorList>
            <person name="Dillman A.R."/>
            <person name="Macchietto M."/>
            <person name="Porter C.F."/>
            <person name="Rogers A."/>
            <person name="Williams B."/>
            <person name="Antoshechkin I."/>
            <person name="Lee M.M."/>
            <person name="Goodwin Z."/>
            <person name="Lu X."/>
            <person name="Lewis E.E."/>
            <person name="Goodrich-Blair H."/>
            <person name="Stock S.P."/>
            <person name="Adams B.J."/>
            <person name="Sternberg P.W."/>
            <person name="Mortazavi A."/>
        </authorList>
    </citation>
    <scope>NUCLEOTIDE SEQUENCE [LARGE SCALE GENOMIC DNA]</scope>
    <source>
        <strain evidence="2 3">ALL</strain>
    </source>
</reference>
<sequence length="107" mass="12486">MKVCVRFEINSPKPFIRDRTFWSASNIAVTSGRLLSKESYQENFLETTAMSYYSTRRNSKRLPRALKWNWKVICSGLVWTAVTATVFFYNPFPQSLSYNAFPCYLSC</sequence>
<dbReference type="EMBL" id="AZBU02000004">
    <property type="protein sequence ID" value="TKR80321.1"/>
    <property type="molecule type" value="Genomic_DNA"/>
</dbReference>
<feature type="transmembrane region" description="Helical" evidence="1">
    <location>
        <begin position="68"/>
        <end position="89"/>
    </location>
</feature>
<keyword evidence="1" id="KW-0812">Transmembrane</keyword>
<protein>
    <submittedName>
        <fullName evidence="2">Uncharacterized protein</fullName>
    </submittedName>
</protein>
<evidence type="ECO:0000313" key="3">
    <source>
        <dbReference type="Proteomes" id="UP000298663"/>
    </source>
</evidence>
<dbReference type="Proteomes" id="UP000298663">
    <property type="component" value="Unassembled WGS sequence"/>
</dbReference>
<proteinExistence type="predicted"/>
<dbReference type="AlphaFoldDB" id="A0A4U5NCY1"/>